<evidence type="ECO:0008006" key="5">
    <source>
        <dbReference type="Google" id="ProtNLM"/>
    </source>
</evidence>
<comment type="caution">
    <text evidence="3">The sequence shown here is derived from an EMBL/GenBank/DDBJ whole genome shotgun (WGS) entry which is preliminary data.</text>
</comment>
<organism evidence="3 4">
    <name type="scientific">Corynebacterium variabile</name>
    <dbReference type="NCBI Taxonomy" id="1727"/>
    <lineage>
        <taxon>Bacteria</taxon>
        <taxon>Bacillati</taxon>
        <taxon>Actinomycetota</taxon>
        <taxon>Actinomycetes</taxon>
        <taxon>Mycobacteriales</taxon>
        <taxon>Corynebacteriaceae</taxon>
        <taxon>Corynebacterium</taxon>
    </lineage>
</organism>
<evidence type="ECO:0000256" key="2">
    <source>
        <dbReference type="SAM" id="SignalP"/>
    </source>
</evidence>
<gene>
    <name evidence="3" type="ORF">CVA01_28650</name>
</gene>
<dbReference type="GeneID" id="82888935"/>
<evidence type="ECO:0000256" key="1">
    <source>
        <dbReference type="ARBA" id="ARBA00022729"/>
    </source>
</evidence>
<accession>A0A4Y4C3E6</accession>
<dbReference type="RefSeq" id="WP_141331655.1">
    <property type="nucleotide sequence ID" value="NZ_BJNT01000029.1"/>
</dbReference>
<feature type="chain" id="PRO_5039224545" description="DUF4352 domain-containing protein" evidence="2">
    <location>
        <begin position="24"/>
        <end position="274"/>
    </location>
</feature>
<sequence length="274" mass="27756">MTIRKTLTAGAAVALALSLAACGGDDDEVGGSFEPADTATQTEGFSADEVHSLTDTVTVGDTLTISDAEIDTTGCDFSFPEEVTRDAVKFQVVATVENQTGETISEALWASDFTFLDADGMTVKTTDIGSAEGPCSNDNATQFVDLGDGEKRRAAVTLEAPAGATKMTYSASTIPGAAPVTWDVADAVAGMTVTPAGGGAAPQPSDAAVEAPVVESPAADGFESGGIVDGPVVPDPDIPGANQPLPGESSVWYDENGNVTGGMNVDEDGNATYY</sequence>
<feature type="signal peptide" evidence="2">
    <location>
        <begin position="1"/>
        <end position="23"/>
    </location>
</feature>
<protein>
    <recommendedName>
        <fullName evidence="5">DUF4352 domain-containing protein</fullName>
    </recommendedName>
</protein>
<name>A0A4Y4C3E6_9CORY</name>
<dbReference type="AlphaFoldDB" id="A0A4Y4C3E6"/>
<dbReference type="EMBL" id="BJNT01000029">
    <property type="protein sequence ID" value="GEC87551.1"/>
    <property type="molecule type" value="Genomic_DNA"/>
</dbReference>
<evidence type="ECO:0000313" key="4">
    <source>
        <dbReference type="Proteomes" id="UP000319986"/>
    </source>
</evidence>
<reference evidence="3 4" key="1">
    <citation type="submission" date="2019-06" db="EMBL/GenBank/DDBJ databases">
        <title>Whole genome shotgun sequence of Corynebacterium variabile NBRC 15286.</title>
        <authorList>
            <person name="Hosoyama A."/>
            <person name="Uohara A."/>
            <person name="Ohji S."/>
            <person name="Ichikawa N."/>
        </authorList>
    </citation>
    <scope>NUCLEOTIDE SEQUENCE [LARGE SCALE GENOMIC DNA]</scope>
    <source>
        <strain evidence="3 4">NBRC 15286</strain>
    </source>
</reference>
<keyword evidence="1 2" id="KW-0732">Signal</keyword>
<proteinExistence type="predicted"/>
<dbReference type="Gene3D" id="2.60.40.1240">
    <property type="match status" value="1"/>
</dbReference>
<dbReference type="Proteomes" id="UP000319986">
    <property type="component" value="Unassembled WGS sequence"/>
</dbReference>
<dbReference type="InterPro" id="IPR029050">
    <property type="entry name" value="Immunoprotect_excell_Ig-like"/>
</dbReference>
<dbReference type="PROSITE" id="PS51257">
    <property type="entry name" value="PROKAR_LIPOPROTEIN"/>
    <property type="match status" value="1"/>
</dbReference>
<evidence type="ECO:0000313" key="3">
    <source>
        <dbReference type="EMBL" id="GEC87551.1"/>
    </source>
</evidence>